<dbReference type="Pfam" id="PF02518">
    <property type="entry name" value="HATPase_c"/>
    <property type="match status" value="1"/>
</dbReference>
<dbReference type="PANTHER" id="PTHR43304">
    <property type="entry name" value="PHYTOCHROME-LIKE PROTEIN CPH1"/>
    <property type="match status" value="1"/>
</dbReference>
<evidence type="ECO:0000256" key="4">
    <source>
        <dbReference type="ARBA" id="ARBA00022679"/>
    </source>
</evidence>
<dbReference type="InterPro" id="IPR004358">
    <property type="entry name" value="Sig_transdc_His_kin-like_C"/>
</dbReference>
<dbReference type="InterPro" id="IPR000014">
    <property type="entry name" value="PAS"/>
</dbReference>
<dbReference type="InterPro" id="IPR052162">
    <property type="entry name" value="Sensor_kinase/Photoreceptor"/>
</dbReference>
<evidence type="ECO:0000259" key="7">
    <source>
        <dbReference type="PROSITE" id="PS50113"/>
    </source>
</evidence>
<protein>
    <recommendedName>
        <fullName evidence="2">histidine kinase</fullName>
        <ecNumber evidence="2">2.7.13.3</ecNumber>
    </recommendedName>
</protein>
<dbReference type="GO" id="GO:0004673">
    <property type="term" value="F:protein histidine kinase activity"/>
    <property type="evidence" value="ECO:0007669"/>
    <property type="project" value="UniProtKB-EC"/>
</dbReference>
<comment type="caution">
    <text evidence="8">The sequence shown here is derived from an EMBL/GenBank/DDBJ whole genome shotgun (WGS) entry which is preliminary data.</text>
</comment>
<gene>
    <name evidence="8" type="ORF">H7F21_00455</name>
</gene>
<organism evidence="8 9">
    <name type="scientific">Winogradskyella flava</name>
    <dbReference type="NCBI Taxonomy" id="1884876"/>
    <lineage>
        <taxon>Bacteria</taxon>
        <taxon>Pseudomonadati</taxon>
        <taxon>Bacteroidota</taxon>
        <taxon>Flavobacteriia</taxon>
        <taxon>Flavobacteriales</taxon>
        <taxon>Flavobacteriaceae</taxon>
        <taxon>Winogradskyella</taxon>
    </lineage>
</organism>
<dbReference type="InterPro" id="IPR000700">
    <property type="entry name" value="PAS-assoc_C"/>
</dbReference>
<keyword evidence="9" id="KW-1185">Reference proteome</keyword>
<dbReference type="InterPro" id="IPR036890">
    <property type="entry name" value="HATPase_C_sf"/>
</dbReference>
<dbReference type="Pfam" id="PF13426">
    <property type="entry name" value="PAS_9"/>
    <property type="match status" value="1"/>
</dbReference>
<feature type="domain" description="Histidine kinase" evidence="6">
    <location>
        <begin position="273"/>
        <end position="485"/>
    </location>
</feature>
<dbReference type="InterPro" id="IPR001610">
    <property type="entry name" value="PAC"/>
</dbReference>
<proteinExistence type="predicted"/>
<comment type="catalytic activity">
    <reaction evidence="1">
        <text>ATP + protein L-histidine = ADP + protein N-phospho-L-histidine.</text>
        <dbReference type="EC" id="2.7.13.3"/>
    </reaction>
</comment>
<evidence type="ECO:0000313" key="9">
    <source>
        <dbReference type="Proteomes" id="UP000533900"/>
    </source>
</evidence>
<dbReference type="CDD" id="cd00075">
    <property type="entry name" value="HATPase"/>
    <property type="match status" value="1"/>
</dbReference>
<accession>A0A842IRN8</accession>
<evidence type="ECO:0000256" key="1">
    <source>
        <dbReference type="ARBA" id="ARBA00000085"/>
    </source>
</evidence>
<evidence type="ECO:0000256" key="2">
    <source>
        <dbReference type="ARBA" id="ARBA00012438"/>
    </source>
</evidence>
<dbReference type="RefSeq" id="WP_185787277.1">
    <property type="nucleotide sequence ID" value="NZ_JACLCP010000001.1"/>
</dbReference>
<dbReference type="SUPFAM" id="SSF55874">
    <property type="entry name" value="ATPase domain of HSP90 chaperone/DNA topoisomerase II/histidine kinase"/>
    <property type="match status" value="1"/>
</dbReference>
<dbReference type="EC" id="2.7.13.3" evidence="2"/>
<reference evidence="8" key="1">
    <citation type="submission" date="2020-08" db="EMBL/GenBank/DDBJ databases">
        <title>Winogradskyella ouciana sp. nov., isolated from the hadal seawater of the Mariana Trench.</title>
        <authorList>
            <person name="He X."/>
        </authorList>
    </citation>
    <scope>NUCLEOTIDE SEQUENCE [LARGE SCALE GENOMIC DNA]</scope>
    <source>
        <strain evidence="8">KCTC 52348</strain>
    </source>
</reference>
<dbReference type="InterPro" id="IPR005467">
    <property type="entry name" value="His_kinase_dom"/>
</dbReference>
<keyword evidence="3" id="KW-0597">Phosphoprotein</keyword>
<dbReference type="InterPro" id="IPR035965">
    <property type="entry name" value="PAS-like_dom_sf"/>
</dbReference>
<dbReference type="PROSITE" id="PS50113">
    <property type="entry name" value="PAC"/>
    <property type="match status" value="1"/>
</dbReference>
<keyword evidence="4" id="KW-0808">Transferase</keyword>
<keyword evidence="5 8" id="KW-0418">Kinase</keyword>
<dbReference type="AlphaFoldDB" id="A0A842IRN8"/>
<dbReference type="Gene3D" id="3.30.450.20">
    <property type="entry name" value="PAS domain"/>
    <property type="match status" value="1"/>
</dbReference>
<dbReference type="SMART" id="SM00387">
    <property type="entry name" value="HATPase_c"/>
    <property type="match status" value="1"/>
</dbReference>
<sequence length="485" mass="56166">MTESALKQNLIPDKKIAYWELNNNTSFWSKAFIKQLKFKPREVDTSLNYFLDSIIHENYREAFKDNFYNLVRNDVDFRQKLLLKNRSGGYSEFICKTNDELKISLNKESTKTIFFFKSKLKTHKKVRDNNFYYLETATMTSTGSWYIDFEKKKSYWDDITRKILEYPEDFIPSLKMAYKLYSEEHQALASSAFFECSLSGKPFDLEILMVTAKNRKFWARAMGKPVFNDNKEIVGLRGIFQDIDDIKQKELYLEKTSKIIETQNSRLFNFAHIVSHNLRSHSSNLSLIMDLIGDVESKEEKLELINNIKDVSNSLNTTIEHLNEVVTIQTNAQQSKEIVSLSKTLDQVTTSINQIIKSKKVTIVSDFSKGDKVNYIPAYMDSILLNLITNAIKYKHAERDPLIEISTLLDFKDNDRLVLNIKDNGSGIDLDKFGDKLFGMYKTFHYNEDARGIGLFITKNQIESLNGEINVASIVNVGTTFTIKF</sequence>
<dbReference type="Proteomes" id="UP000533900">
    <property type="component" value="Unassembled WGS sequence"/>
</dbReference>
<evidence type="ECO:0000313" key="8">
    <source>
        <dbReference type="EMBL" id="MBC2843548.1"/>
    </source>
</evidence>
<dbReference type="SMART" id="SM00086">
    <property type="entry name" value="PAC"/>
    <property type="match status" value="1"/>
</dbReference>
<dbReference type="CDD" id="cd00130">
    <property type="entry name" value="PAS"/>
    <property type="match status" value="1"/>
</dbReference>
<evidence type="ECO:0000256" key="3">
    <source>
        <dbReference type="ARBA" id="ARBA00022553"/>
    </source>
</evidence>
<name>A0A842IRN8_9FLAO</name>
<dbReference type="PROSITE" id="PS50109">
    <property type="entry name" value="HIS_KIN"/>
    <property type="match status" value="1"/>
</dbReference>
<evidence type="ECO:0000256" key="5">
    <source>
        <dbReference type="ARBA" id="ARBA00022777"/>
    </source>
</evidence>
<feature type="domain" description="PAC" evidence="7">
    <location>
        <begin position="203"/>
        <end position="255"/>
    </location>
</feature>
<dbReference type="SUPFAM" id="SSF55785">
    <property type="entry name" value="PYP-like sensor domain (PAS domain)"/>
    <property type="match status" value="1"/>
</dbReference>
<dbReference type="Gene3D" id="3.30.565.10">
    <property type="entry name" value="Histidine kinase-like ATPase, C-terminal domain"/>
    <property type="match status" value="1"/>
</dbReference>
<dbReference type="PANTHER" id="PTHR43304:SF1">
    <property type="entry name" value="PAC DOMAIN-CONTAINING PROTEIN"/>
    <property type="match status" value="1"/>
</dbReference>
<dbReference type="InterPro" id="IPR003594">
    <property type="entry name" value="HATPase_dom"/>
</dbReference>
<dbReference type="EMBL" id="JACLCP010000001">
    <property type="protein sequence ID" value="MBC2843548.1"/>
    <property type="molecule type" value="Genomic_DNA"/>
</dbReference>
<dbReference type="PRINTS" id="PR00344">
    <property type="entry name" value="BCTRLSENSOR"/>
</dbReference>
<evidence type="ECO:0000259" key="6">
    <source>
        <dbReference type="PROSITE" id="PS50109"/>
    </source>
</evidence>